<name>A0A428LTY3_9ENTR</name>
<dbReference type="AlphaFoldDB" id="A0A428LTY3"/>
<evidence type="ECO:0000313" key="3">
    <source>
        <dbReference type="EMBL" id="RSK68337.1"/>
    </source>
</evidence>
<dbReference type="InterPro" id="IPR051534">
    <property type="entry name" value="CBASS_pafABC_assoc_protein"/>
</dbReference>
<dbReference type="Gene3D" id="1.10.10.10">
    <property type="entry name" value="Winged helix-like DNA-binding domain superfamily/Winged helix DNA-binding domain"/>
    <property type="match status" value="1"/>
</dbReference>
<feature type="domain" description="WYL" evidence="1">
    <location>
        <begin position="127"/>
        <end position="183"/>
    </location>
</feature>
<feature type="domain" description="WCX" evidence="2">
    <location>
        <begin position="214"/>
        <end position="289"/>
    </location>
</feature>
<dbReference type="InterPro" id="IPR026881">
    <property type="entry name" value="WYL_dom"/>
</dbReference>
<dbReference type="Pfam" id="PF25583">
    <property type="entry name" value="WCX"/>
    <property type="match status" value="1"/>
</dbReference>
<dbReference type="RefSeq" id="WP_125914507.1">
    <property type="nucleotide sequence ID" value="NZ_RWHU01000003.1"/>
</dbReference>
<dbReference type="Proteomes" id="UP000276389">
    <property type="component" value="Unassembled WGS sequence"/>
</dbReference>
<reference evidence="3 4" key="1">
    <citation type="submission" date="2018-12" db="EMBL/GenBank/DDBJ databases">
        <title>The Genome Submission of two Enterobacter spp. strains.</title>
        <authorList>
            <person name="Wu W."/>
            <person name="Wei L."/>
            <person name="Feng Y."/>
            <person name="Zong Z."/>
        </authorList>
    </citation>
    <scope>NUCLEOTIDE SEQUENCE [LARGE SCALE GENOMIC DNA]</scope>
    <source>
        <strain evidence="3 4">WCHEHu045002</strain>
    </source>
</reference>
<evidence type="ECO:0000259" key="2">
    <source>
        <dbReference type="Pfam" id="PF25583"/>
    </source>
</evidence>
<dbReference type="Pfam" id="PF13280">
    <property type="entry name" value="WYL"/>
    <property type="match status" value="1"/>
</dbReference>
<evidence type="ECO:0000259" key="1">
    <source>
        <dbReference type="Pfam" id="PF13280"/>
    </source>
</evidence>
<proteinExistence type="predicted"/>
<dbReference type="InterPro" id="IPR036388">
    <property type="entry name" value="WH-like_DNA-bd_sf"/>
</dbReference>
<sequence length="300" mass="34771">MANSTRSRSAERLVDILVELHLHGVVNRSALMEKFKITERTVYRDLNALSPIVEHTGNGQYRLIHSAQSPGAQGLHHTIANFLNVDSFFPERSAEFWQKLESRVDENHILILGGEAENKISETINRYLPKIEKSIKNRNVCKIQYKDKTRLINPYKLINKKNIWYLQATENSRLKSFSLSQITWLDIQDSTFIPEENALELLEKRLDPWVSEDTFEVKIFINSTISHYFTRRNLLPEQEIIGKPNGGVTLRCRAAHENQILPLIFYWLPNIQILEPAWLKEKLLGTLESYLTEESASLTE</sequence>
<organism evidence="3 4">
    <name type="scientific">Enterobacter huaxiensis</name>
    <dbReference type="NCBI Taxonomy" id="2494702"/>
    <lineage>
        <taxon>Bacteria</taxon>
        <taxon>Pseudomonadati</taxon>
        <taxon>Pseudomonadota</taxon>
        <taxon>Gammaproteobacteria</taxon>
        <taxon>Enterobacterales</taxon>
        <taxon>Enterobacteriaceae</taxon>
        <taxon>Enterobacter</taxon>
    </lineage>
</organism>
<comment type="caution">
    <text evidence="3">The sequence shown here is derived from an EMBL/GenBank/DDBJ whole genome shotgun (WGS) entry which is preliminary data.</text>
</comment>
<gene>
    <name evidence="3" type="ORF">EJE24_09960</name>
</gene>
<dbReference type="SUPFAM" id="SSF46785">
    <property type="entry name" value="Winged helix' DNA-binding domain"/>
    <property type="match status" value="1"/>
</dbReference>
<evidence type="ECO:0000313" key="4">
    <source>
        <dbReference type="Proteomes" id="UP000276389"/>
    </source>
</evidence>
<dbReference type="InterPro" id="IPR057727">
    <property type="entry name" value="WCX_dom"/>
</dbReference>
<dbReference type="InterPro" id="IPR036390">
    <property type="entry name" value="WH_DNA-bd_sf"/>
</dbReference>
<dbReference type="PANTHER" id="PTHR34580">
    <property type="match status" value="1"/>
</dbReference>
<dbReference type="EMBL" id="RWHU01000003">
    <property type="protein sequence ID" value="RSK68337.1"/>
    <property type="molecule type" value="Genomic_DNA"/>
</dbReference>
<dbReference type="PROSITE" id="PS52050">
    <property type="entry name" value="WYL"/>
    <property type="match status" value="1"/>
</dbReference>
<protein>
    <submittedName>
        <fullName evidence="3">WYL domain-containing protein</fullName>
    </submittedName>
</protein>
<dbReference type="PANTHER" id="PTHR34580:SF1">
    <property type="entry name" value="PROTEIN PAFC"/>
    <property type="match status" value="1"/>
</dbReference>
<accession>A0A428LTY3</accession>